<sequence length="71" mass="8276">MDDVLNWITKLADKGTTMVVVTHEMSFARHVADHIVFMAQGKIIEENDPLTFFRQPQRERTQHFLEAIASY</sequence>
<dbReference type="InterPro" id="IPR050086">
    <property type="entry name" value="MetN_ABC_transporter-like"/>
</dbReference>
<evidence type="ECO:0000313" key="3">
    <source>
        <dbReference type="EMBL" id="MCY3026143.1"/>
    </source>
</evidence>
<dbReference type="SUPFAM" id="SSF52540">
    <property type="entry name" value="P-loop containing nucleoside triphosphate hydrolases"/>
    <property type="match status" value="1"/>
</dbReference>
<dbReference type="PANTHER" id="PTHR43166">
    <property type="entry name" value="AMINO ACID IMPORT ATP-BINDING PROTEIN"/>
    <property type="match status" value="1"/>
</dbReference>
<name>A0ABT4C0V0_9LACT</name>
<organism evidence="3 4">
    <name type="scientific">Aerococcus loyolae</name>
    <dbReference type="NCBI Taxonomy" id="2976809"/>
    <lineage>
        <taxon>Bacteria</taxon>
        <taxon>Bacillati</taxon>
        <taxon>Bacillota</taxon>
        <taxon>Bacilli</taxon>
        <taxon>Lactobacillales</taxon>
        <taxon>Aerococcaceae</taxon>
        <taxon>Aerococcus</taxon>
    </lineage>
</organism>
<keyword evidence="2" id="KW-0813">Transport</keyword>
<evidence type="ECO:0000256" key="1">
    <source>
        <dbReference type="ARBA" id="ARBA00005417"/>
    </source>
</evidence>
<comment type="similarity">
    <text evidence="1">Belongs to the ABC transporter superfamily.</text>
</comment>
<dbReference type="EMBL" id="JAOTMD010000016">
    <property type="protein sequence ID" value="MCY3026143.1"/>
    <property type="molecule type" value="Genomic_DNA"/>
</dbReference>
<accession>A0ABT4C0V0</accession>
<dbReference type="PANTHER" id="PTHR43166:SF4">
    <property type="entry name" value="PHOSPHONATES IMPORT ATP-BINDING PROTEIN PHNC"/>
    <property type="match status" value="1"/>
</dbReference>
<proteinExistence type="inferred from homology"/>
<dbReference type="GO" id="GO:0005524">
    <property type="term" value="F:ATP binding"/>
    <property type="evidence" value="ECO:0007669"/>
    <property type="project" value="UniProtKB-KW"/>
</dbReference>
<evidence type="ECO:0000313" key="4">
    <source>
        <dbReference type="Proteomes" id="UP001072007"/>
    </source>
</evidence>
<dbReference type="GeneID" id="86971371"/>
<keyword evidence="3" id="KW-0547">Nucleotide-binding</keyword>
<reference evidence="3" key="1">
    <citation type="submission" date="2024-05" db="EMBL/GenBank/DDBJ databases">
        <title>Aerococcus urinae taxonomy study.</title>
        <authorList>
            <person name="Christensen J."/>
            <person name="Senneby E."/>
        </authorList>
    </citation>
    <scope>NUCLEOTIDE SEQUENCE</scope>
    <source>
        <strain evidence="3">CDC-3352-U95</strain>
    </source>
</reference>
<dbReference type="InterPro" id="IPR027417">
    <property type="entry name" value="P-loop_NTPase"/>
</dbReference>
<keyword evidence="3" id="KW-0067">ATP-binding</keyword>
<dbReference type="Gene3D" id="3.40.50.300">
    <property type="entry name" value="P-loop containing nucleotide triphosphate hydrolases"/>
    <property type="match status" value="1"/>
</dbReference>
<gene>
    <name evidence="3" type="ORF">ODY23_07580</name>
</gene>
<protein>
    <submittedName>
        <fullName evidence="3">Amino acid ABC transporter ATP-binding protein</fullName>
    </submittedName>
</protein>
<evidence type="ECO:0000256" key="2">
    <source>
        <dbReference type="ARBA" id="ARBA00022448"/>
    </source>
</evidence>
<dbReference type="RefSeq" id="WP_064293127.1">
    <property type="nucleotide sequence ID" value="NZ_CP126958.1"/>
</dbReference>
<dbReference type="Proteomes" id="UP001072007">
    <property type="component" value="Unassembled WGS sequence"/>
</dbReference>
<comment type="caution">
    <text evidence="3">The sequence shown here is derived from an EMBL/GenBank/DDBJ whole genome shotgun (WGS) entry which is preliminary data.</text>
</comment>
<keyword evidence="4" id="KW-1185">Reference proteome</keyword>